<evidence type="ECO:0000313" key="2">
    <source>
        <dbReference type="EMBL" id="KAJ1104004.1"/>
    </source>
</evidence>
<sequence length="212" mass="23087">MNMRILEHLRTPSAVLVRHWQCVPEREGQRSPLPRHQWTGGKQITTSHSYSQQQPKEEPQQQLLRDRQPVWRQPGKEAKPAGTQARDEAPAAQPEPAHRPSPPADTSEPAAAQQRGRASSCPGLSRQKRPEAALQPGAGPQPAEPRARPEPAAGPEPAAVARGVPPAALYLARQGGVAHPPPPPPLTPGLFLWRIVKPERDGRVRDGGGEER</sequence>
<feature type="compositionally biased region" description="Low complexity" evidence="1">
    <location>
        <begin position="150"/>
        <end position="160"/>
    </location>
</feature>
<gene>
    <name evidence="2" type="ORF">NDU88_001420</name>
</gene>
<dbReference type="EMBL" id="JANPWB010000013">
    <property type="protein sequence ID" value="KAJ1104004.1"/>
    <property type="molecule type" value="Genomic_DNA"/>
</dbReference>
<protein>
    <submittedName>
        <fullName evidence="2">Uncharacterized protein</fullName>
    </submittedName>
</protein>
<accession>A0AAV7MLN1</accession>
<dbReference type="AlphaFoldDB" id="A0AAV7MLN1"/>
<evidence type="ECO:0000256" key="1">
    <source>
        <dbReference type="SAM" id="MobiDB-lite"/>
    </source>
</evidence>
<proteinExistence type="predicted"/>
<keyword evidence="3" id="KW-1185">Reference proteome</keyword>
<feature type="compositionally biased region" description="Low complexity" evidence="1">
    <location>
        <begin position="132"/>
        <end position="141"/>
    </location>
</feature>
<organism evidence="2 3">
    <name type="scientific">Pleurodeles waltl</name>
    <name type="common">Iberian ribbed newt</name>
    <dbReference type="NCBI Taxonomy" id="8319"/>
    <lineage>
        <taxon>Eukaryota</taxon>
        <taxon>Metazoa</taxon>
        <taxon>Chordata</taxon>
        <taxon>Craniata</taxon>
        <taxon>Vertebrata</taxon>
        <taxon>Euteleostomi</taxon>
        <taxon>Amphibia</taxon>
        <taxon>Batrachia</taxon>
        <taxon>Caudata</taxon>
        <taxon>Salamandroidea</taxon>
        <taxon>Salamandridae</taxon>
        <taxon>Pleurodelinae</taxon>
        <taxon>Pleurodeles</taxon>
    </lineage>
</organism>
<reference evidence="2" key="1">
    <citation type="journal article" date="2022" name="bioRxiv">
        <title>Sequencing and chromosome-scale assembly of the giantPleurodeles waltlgenome.</title>
        <authorList>
            <person name="Brown T."/>
            <person name="Elewa A."/>
            <person name="Iarovenko S."/>
            <person name="Subramanian E."/>
            <person name="Araus A.J."/>
            <person name="Petzold A."/>
            <person name="Susuki M."/>
            <person name="Suzuki K.-i.T."/>
            <person name="Hayashi T."/>
            <person name="Toyoda A."/>
            <person name="Oliveira C."/>
            <person name="Osipova E."/>
            <person name="Leigh N.D."/>
            <person name="Simon A."/>
            <person name="Yun M.H."/>
        </authorList>
    </citation>
    <scope>NUCLEOTIDE SEQUENCE</scope>
    <source>
        <strain evidence="2">20211129_DDA</strain>
        <tissue evidence="2">Liver</tissue>
    </source>
</reference>
<dbReference type="Proteomes" id="UP001066276">
    <property type="component" value="Chromosome 9"/>
</dbReference>
<evidence type="ECO:0000313" key="3">
    <source>
        <dbReference type="Proteomes" id="UP001066276"/>
    </source>
</evidence>
<feature type="compositionally biased region" description="Polar residues" evidence="1">
    <location>
        <begin position="40"/>
        <end position="51"/>
    </location>
</feature>
<name>A0AAV7MLN1_PLEWA</name>
<feature type="compositionally biased region" description="Basic and acidic residues" evidence="1">
    <location>
        <begin position="55"/>
        <end position="89"/>
    </location>
</feature>
<feature type="region of interest" description="Disordered" evidence="1">
    <location>
        <begin position="25"/>
        <end position="160"/>
    </location>
</feature>
<comment type="caution">
    <text evidence="2">The sequence shown here is derived from an EMBL/GenBank/DDBJ whole genome shotgun (WGS) entry which is preliminary data.</text>
</comment>